<keyword evidence="3" id="KW-1185">Reference proteome</keyword>
<organism evidence="2 3">
    <name type="scientific">Spongiibacter pelagi</name>
    <dbReference type="NCBI Taxonomy" id="2760804"/>
    <lineage>
        <taxon>Bacteria</taxon>
        <taxon>Pseudomonadati</taxon>
        <taxon>Pseudomonadota</taxon>
        <taxon>Gammaproteobacteria</taxon>
        <taxon>Cellvibrionales</taxon>
        <taxon>Spongiibacteraceae</taxon>
        <taxon>Spongiibacter</taxon>
    </lineage>
</organism>
<accession>A0A927C2H0</accession>
<dbReference type="GO" id="GO:0010181">
    <property type="term" value="F:FMN binding"/>
    <property type="evidence" value="ECO:0007669"/>
    <property type="project" value="InterPro"/>
</dbReference>
<gene>
    <name evidence="2" type="ORF">IB286_07310</name>
</gene>
<comment type="caution">
    <text evidence="2">The sequence shown here is derived from an EMBL/GenBank/DDBJ whole genome shotgun (WGS) entry which is preliminary data.</text>
</comment>
<dbReference type="Pfam" id="PF04205">
    <property type="entry name" value="FMN_bind"/>
    <property type="match status" value="1"/>
</dbReference>
<sequence length="187" mass="21010">MIFSGVLFSDFARAGGAAGEYLSLPDFLERAFPDQEPSAGTLWLDETLKQQIREDYGQAYPRLRIRYWQSDKRTAWVLDEIGKEQPITVGVVVEDRKIIQLSILTFRESRGWEVRHPFFTRQFDRLGLDGSQRLSGHIDSITGATLSVRAVSKVARLALLFDQSLTSEELTSEELAVESTALEGSAP</sequence>
<dbReference type="SMART" id="SM00900">
    <property type="entry name" value="FMN_bind"/>
    <property type="match status" value="1"/>
</dbReference>
<feature type="domain" description="FMN-binding" evidence="1">
    <location>
        <begin position="82"/>
        <end position="162"/>
    </location>
</feature>
<protein>
    <submittedName>
        <fullName evidence="2">FMN-binding protein</fullName>
    </submittedName>
</protein>
<reference evidence="2" key="1">
    <citation type="submission" date="2020-09" db="EMBL/GenBank/DDBJ databases">
        <authorList>
            <person name="Yoon J.-W."/>
        </authorList>
    </citation>
    <scope>NUCLEOTIDE SEQUENCE</scope>
    <source>
        <strain evidence="2">KMU-158</strain>
    </source>
</reference>
<dbReference type="AlphaFoldDB" id="A0A927C2H0"/>
<evidence type="ECO:0000313" key="3">
    <source>
        <dbReference type="Proteomes" id="UP000610558"/>
    </source>
</evidence>
<dbReference type="GO" id="GO:0016020">
    <property type="term" value="C:membrane"/>
    <property type="evidence" value="ECO:0007669"/>
    <property type="project" value="InterPro"/>
</dbReference>
<dbReference type="Proteomes" id="UP000610558">
    <property type="component" value="Unassembled WGS sequence"/>
</dbReference>
<proteinExistence type="predicted"/>
<dbReference type="EMBL" id="JACXLD010000003">
    <property type="protein sequence ID" value="MBD2858817.1"/>
    <property type="molecule type" value="Genomic_DNA"/>
</dbReference>
<evidence type="ECO:0000259" key="1">
    <source>
        <dbReference type="SMART" id="SM00900"/>
    </source>
</evidence>
<dbReference type="InterPro" id="IPR007329">
    <property type="entry name" value="FMN-bd"/>
</dbReference>
<name>A0A927C2H0_9GAMM</name>
<evidence type="ECO:0000313" key="2">
    <source>
        <dbReference type="EMBL" id="MBD2858817.1"/>
    </source>
</evidence>